<feature type="transmembrane region" description="Helical" evidence="1">
    <location>
        <begin position="12"/>
        <end position="33"/>
    </location>
</feature>
<keyword evidence="1" id="KW-0812">Transmembrane</keyword>
<evidence type="ECO:0000256" key="1">
    <source>
        <dbReference type="SAM" id="Phobius"/>
    </source>
</evidence>
<reference evidence="2" key="1">
    <citation type="submission" date="2020-03" db="EMBL/GenBank/DDBJ databases">
        <title>The mitochondrial genomes of eight Scelimeninae species (Orthoptera: Tetrigoidea): deep insights into structural characteristics and phylogenetic implications.</title>
        <authorList>
            <person name="Li R."/>
            <person name="Li X.-D."/>
        </authorList>
    </citation>
    <scope>NUCLEOTIDE SEQUENCE</scope>
</reference>
<geneLocation type="mitochondrion" evidence="2"/>
<dbReference type="EMBL" id="MT162545">
    <property type="protein sequence ID" value="QPK42090.1"/>
    <property type="molecule type" value="Genomic_DNA"/>
</dbReference>
<evidence type="ECO:0000313" key="2">
    <source>
        <dbReference type="EMBL" id="QPK42090.1"/>
    </source>
</evidence>
<organism evidence="2">
    <name type="scientific">Loxilobus prominenoculus</name>
    <dbReference type="NCBI Taxonomy" id="2793212"/>
    <lineage>
        <taxon>Eukaryota</taxon>
        <taxon>Metazoa</taxon>
        <taxon>Ecdysozoa</taxon>
        <taxon>Arthropoda</taxon>
        <taxon>Hexapoda</taxon>
        <taxon>Insecta</taxon>
        <taxon>Pterygota</taxon>
        <taxon>Neoptera</taxon>
        <taxon>Polyneoptera</taxon>
        <taxon>Orthoptera</taxon>
        <taxon>Caelifera</taxon>
        <taxon>Acrididea</taxon>
        <taxon>Tetrigoidea</taxon>
        <taxon>Tetrigidae</taxon>
        <taxon>Scelimeninae</taxon>
        <taxon>Loxilobus</taxon>
    </lineage>
</organism>
<keyword evidence="1" id="KW-0472">Membrane</keyword>
<name>A0A7T0ND14_9ORTH</name>
<sequence length="51" mass="6290">MPQMSNLLWLPLFMYFSIIMMMIFSMLFTNSLTNNKYSFKKLKSNNNNWQW</sequence>
<proteinExistence type="predicted"/>
<keyword evidence="2" id="KW-0496">Mitochondrion</keyword>
<protein>
    <submittedName>
        <fullName evidence="2">ATP synthase F0 subunit 8</fullName>
    </submittedName>
</protein>
<accession>A0A7T0ND14</accession>
<dbReference type="AlphaFoldDB" id="A0A7T0ND14"/>
<keyword evidence="1" id="KW-1133">Transmembrane helix</keyword>
<gene>
    <name evidence="2" type="primary">ATP8</name>
</gene>